<comment type="caution">
    <text evidence="2">The sequence shown here is derived from an EMBL/GenBank/DDBJ whole genome shotgun (WGS) entry which is preliminary data.</text>
</comment>
<name>A0ABR1T8B3_9PEZI</name>
<gene>
    <name evidence="2" type="ORF">PG994_013323</name>
</gene>
<keyword evidence="1" id="KW-0732">Signal</keyword>
<feature type="chain" id="PRO_5047089648" evidence="1">
    <location>
        <begin position="18"/>
        <end position="71"/>
    </location>
</feature>
<accession>A0ABR1T8B3</accession>
<feature type="signal peptide" evidence="1">
    <location>
        <begin position="1"/>
        <end position="17"/>
    </location>
</feature>
<dbReference type="GeneID" id="92097795"/>
<dbReference type="Proteomes" id="UP001480595">
    <property type="component" value="Unassembled WGS sequence"/>
</dbReference>
<organism evidence="2 3">
    <name type="scientific">Apiospora phragmitis</name>
    <dbReference type="NCBI Taxonomy" id="2905665"/>
    <lineage>
        <taxon>Eukaryota</taxon>
        <taxon>Fungi</taxon>
        <taxon>Dikarya</taxon>
        <taxon>Ascomycota</taxon>
        <taxon>Pezizomycotina</taxon>
        <taxon>Sordariomycetes</taxon>
        <taxon>Xylariomycetidae</taxon>
        <taxon>Amphisphaeriales</taxon>
        <taxon>Apiosporaceae</taxon>
        <taxon>Apiospora</taxon>
    </lineage>
</organism>
<dbReference type="RefSeq" id="XP_066709693.1">
    <property type="nucleotide sequence ID" value="XM_066864732.1"/>
</dbReference>
<evidence type="ECO:0000313" key="2">
    <source>
        <dbReference type="EMBL" id="KAK8042840.1"/>
    </source>
</evidence>
<reference evidence="2 3" key="1">
    <citation type="submission" date="2023-01" db="EMBL/GenBank/DDBJ databases">
        <title>Analysis of 21 Apiospora genomes using comparative genomics revels a genus with tremendous synthesis potential of carbohydrate active enzymes and secondary metabolites.</title>
        <authorList>
            <person name="Sorensen T."/>
        </authorList>
    </citation>
    <scope>NUCLEOTIDE SEQUENCE [LARGE SCALE GENOMIC DNA]</scope>
    <source>
        <strain evidence="2 3">CBS 135458</strain>
    </source>
</reference>
<evidence type="ECO:0000313" key="3">
    <source>
        <dbReference type="Proteomes" id="UP001480595"/>
    </source>
</evidence>
<sequence length="71" mass="7761">MQFSVAVVIQVVALASAATLPVGEYLEKSSEAGVEQVKSPLPGYIRVPEVTVQQNNYKPNWKRDTEAEVEA</sequence>
<protein>
    <submittedName>
        <fullName evidence="2">Uncharacterized protein</fullName>
    </submittedName>
</protein>
<proteinExistence type="predicted"/>
<keyword evidence="3" id="KW-1185">Reference proteome</keyword>
<evidence type="ECO:0000256" key="1">
    <source>
        <dbReference type="SAM" id="SignalP"/>
    </source>
</evidence>
<dbReference type="EMBL" id="JAQQWL010000013">
    <property type="protein sequence ID" value="KAK8042840.1"/>
    <property type="molecule type" value="Genomic_DNA"/>
</dbReference>